<protein>
    <submittedName>
        <fullName evidence="6">Uncharacterized protein LOC112058353 isoform X2</fullName>
    </submittedName>
</protein>
<name>A0ABM3LYR5_BICAN</name>
<reference evidence="6" key="1">
    <citation type="submission" date="2025-08" db="UniProtKB">
        <authorList>
            <consortium name="RefSeq"/>
        </authorList>
    </citation>
    <scope>IDENTIFICATION</scope>
</reference>
<dbReference type="Pfam" id="PF01344">
    <property type="entry name" value="Kelch_1"/>
    <property type="match status" value="1"/>
</dbReference>
<dbReference type="InterPro" id="IPR011333">
    <property type="entry name" value="SKP1/BTB/POZ_sf"/>
</dbReference>
<evidence type="ECO:0000313" key="6">
    <source>
        <dbReference type="RefSeq" id="XP_052744221.1"/>
    </source>
</evidence>
<evidence type="ECO:0000256" key="2">
    <source>
        <dbReference type="ARBA" id="ARBA00022737"/>
    </source>
</evidence>
<dbReference type="PANTHER" id="PTHR24412">
    <property type="entry name" value="KELCH PROTEIN"/>
    <property type="match status" value="1"/>
</dbReference>
<keyword evidence="2" id="KW-0677">Repeat</keyword>
<feature type="domain" description="BTB" evidence="4">
    <location>
        <begin position="26"/>
        <end position="94"/>
    </location>
</feature>
<evidence type="ECO:0000313" key="5">
    <source>
        <dbReference type="Proteomes" id="UP001652582"/>
    </source>
</evidence>
<accession>A0ABM3LYR5</accession>
<dbReference type="Pfam" id="PF00651">
    <property type="entry name" value="BTB"/>
    <property type="match status" value="1"/>
</dbReference>
<dbReference type="SMART" id="SM00612">
    <property type="entry name" value="Kelch"/>
    <property type="match status" value="2"/>
</dbReference>
<evidence type="ECO:0000259" key="4">
    <source>
        <dbReference type="PROSITE" id="PS50097"/>
    </source>
</evidence>
<dbReference type="Gene3D" id="2.120.10.80">
    <property type="entry name" value="Kelch-type beta propeller"/>
    <property type="match status" value="1"/>
</dbReference>
<sequence>MSQCLFFGFILSKRCKYLGTSNIKMEEVSLRIGFNIFKVNRELLCKYSDYFRTMFNGCCVEWSEKQEFNINMQDPNIISIIIKFMETGIKDLNKYPLSKIIEISMAANFLQITELQQQIQEMLCFKLSESNCFEFMAVAEELCYTLLEQYSASYGLFSFKSMKPEHIPTIHKLIWYLSHPYLDSQNELHVFEFGLKWLFKNHKLDSILHIFACLDMSRVSNETLTDIKEFLGDYVNQLSDSLILEVIDCLLVLTGQELEISELSLCKHKVELCQKFSERVWSETLSVVKDSRSRLIKYVPVVPICISKKHNPELLPHSLYIFEDDKGFKEYLEVVEESLWGWNVTAWGLTRLIVVCGEYGRNTGNFIRDIKVYYTFMKKWIHFGVHLPPRRHAGVTTLGDLLYIIGGVGEQRKFLATTIVYDLKQRSCRSVANFPEAIVVPAVCTHNNKVYAAGNQNIYRHETRDDKDYWEVVVSTGGKMTHLQSYKKYIYCKKTNSRLYRFDPDVDEELERITSSSIQPALICNLGNDIKVFNQTDQDKVLIDEFKEDSLDSKPRLVSTPMENMRLNSLAGACSLIMTVPPMCADLSQYHRQYLVSE</sequence>
<dbReference type="PANTHER" id="PTHR24412:SF441">
    <property type="entry name" value="KELCH-LIKE PROTEIN 28"/>
    <property type="match status" value="1"/>
</dbReference>
<gene>
    <name evidence="6" type="primary">LOC112058353</name>
</gene>
<dbReference type="InterPro" id="IPR006652">
    <property type="entry name" value="Kelch_1"/>
</dbReference>
<organism evidence="5 6">
    <name type="scientific">Bicyclus anynana</name>
    <name type="common">Squinting bush brown butterfly</name>
    <dbReference type="NCBI Taxonomy" id="110368"/>
    <lineage>
        <taxon>Eukaryota</taxon>
        <taxon>Metazoa</taxon>
        <taxon>Ecdysozoa</taxon>
        <taxon>Arthropoda</taxon>
        <taxon>Hexapoda</taxon>
        <taxon>Insecta</taxon>
        <taxon>Pterygota</taxon>
        <taxon>Neoptera</taxon>
        <taxon>Endopterygota</taxon>
        <taxon>Lepidoptera</taxon>
        <taxon>Glossata</taxon>
        <taxon>Ditrysia</taxon>
        <taxon>Papilionoidea</taxon>
        <taxon>Nymphalidae</taxon>
        <taxon>Satyrinae</taxon>
        <taxon>Satyrini</taxon>
        <taxon>Mycalesina</taxon>
        <taxon>Bicyclus</taxon>
    </lineage>
</organism>
<evidence type="ECO:0000256" key="1">
    <source>
        <dbReference type="ARBA" id="ARBA00022441"/>
    </source>
</evidence>
<evidence type="ECO:0000256" key="3">
    <source>
        <dbReference type="ARBA" id="ARBA00023203"/>
    </source>
</evidence>
<dbReference type="InterPro" id="IPR015915">
    <property type="entry name" value="Kelch-typ_b-propeller"/>
</dbReference>
<keyword evidence="5" id="KW-1185">Reference proteome</keyword>
<dbReference type="RefSeq" id="XP_052744221.1">
    <property type="nucleotide sequence ID" value="XM_052888261.1"/>
</dbReference>
<dbReference type="Proteomes" id="UP001652582">
    <property type="component" value="Chromosome 21"/>
</dbReference>
<dbReference type="SUPFAM" id="SSF54695">
    <property type="entry name" value="POZ domain"/>
    <property type="match status" value="1"/>
</dbReference>
<keyword evidence="1" id="KW-0880">Kelch repeat</keyword>
<keyword evidence="3" id="KW-0009">Actin-binding</keyword>
<dbReference type="SMART" id="SM00225">
    <property type="entry name" value="BTB"/>
    <property type="match status" value="1"/>
</dbReference>
<proteinExistence type="predicted"/>
<dbReference type="PROSITE" id="PS50097">
    <property type="entry name" value="BTB"/>
    <property type="match status" value="1"/>
</dbReference>
<dbReference type="SUPFAM" id="SSF117281">
    <property type="entry name" value="Kelch motif"/>
    <property type="match status" value="1"/>
</dbReference>
<dbReference type="InterPro" id="IPR000210">
    <property type="entry name" value="BTB/POZ_dom"/>
</dbReference>
<dbReference type="Gene3D" id="3.30.710.10">
    <property type="entry name" value="Potassium Channel Kv1.1, Chain A"/>
    <property type="match status" value="1"/>
</dbReference>
<dbReference type="GeneID" id="112058353"/>